<protein>
    <submittedName>
        <fullName evidence="1">Uncharacterized protein</fullName>
    </submittedName>
</protein>
<dbReference type="KEGG" id="hsr:HSBAA_29330"/>
<dbReference type="EMBL" id="AP019514">
    <property type="protein sequence ID" value="BBI61627.1"/>
    <property type="molecule type" value="Genomic_DNA"/>
</dbReference>
<gene>
    <name evidence="1" type="ORF">HSBAA_29330</name>
</gene>
<sequence>MNSRPVKHIPLAELPENLRDRYRGRKGVELYEDLSTSDMDEVVMSEIKRDLLLREADLMASKWFDYRILHPWQATALFLEAYRSEHAWVMRKREDVNSHWFHKGIKATSLVSLYSYTNDVALESATGRRQHRCHLRLLLPHDHGLGRST</sequence>
<reference evidence="1 2" key="1">
    <citation type="journal article" date="2019" name="Microbiol. Resour. Announc.">
        <title>Complete Genome Sequence of Halomonas sulfidaeris Strain Esulfide1 Isolated from a Metal Sulfide Rock at a Depth of 2,200 Meters, Obtained Using Nanopore Sequencing.</title>
        <authorList>
            <person name="Saito M."/>
            <person name="Nishigata A."/>
            <person name="Galipon J."/>
            <person name="Arakawa K."/>
        </authorList>
    </citation>
    <scope>NUCLEOTIDE SEQUENCE [LARGE SCALE GENOMIC DNA]</scope>
    <source>
        <strain evidence="1 2">ATCC BAA-803</strain>
    </source>
</reference>
<name>A0A455U7X1_9GAMM</name>
<dbReference type="Proteomes" id="UP000320231">
    <property type="component" value="Chromosome"/>
</dbReference>
<organism evidence="1 2">
    <name type="scientific">Vreelandella sulfidaeris</name>
    <dbReference type="NCBI Taxonomy" id="115553"/>
    <lineage>
        <taxon>Bacteria</taxon>
        <taxon>Pseudomonadati</taxon>
        <taxon>Pseudomonadota</taxon>
        <taxon>Gammaproteobacteria</taxon>
        <taxon>Oceanospirillales</taxon>
        <taxon>Halomonadaceae</taxon>
        <taxon>Vreelandella</taxon>
    </lineage>
</organism>
<evidence type="ECO:0000313" key="1">
    <source>
        <dbReference type="EMBL" id="BBI61627.1"/>
    </source>
</evidence>
<proteinExistence type="predicted"/>
<accession>A0A455U7X1</accession>
<dbReference type="AlphaFoldDB" id="A0A455U7X1"/>
<evidence type="ECO:0000313" key="2">
    <source>
        <dbReference type="Proteomes" id="UP000320231"/>
    </source>
</evidence>